<organism evidence="1">
    <name type="scientific">Neobacillus citreus</name>
    <dbReference type="NCBI Taxonomy" id="2833578"/>
    <lineage>
        <taxon>Bacteria</taxon>
        <taxon>Bacillati</taxon>
        <taxon>Bacillota</taxon>
        <taxon>Bacilli</taxon>
        <taxon>Bacillales</taxon>
        <taxon>Bacillaceae</taxon>
        <taxon>Neobacillus</taxon>
    </lineage>
</organism>
<name>A0A942T3V2_9BACI</name>
<reference evidence="1" key="1">
    <citation type="submission" date="2021-05" db="EMBL/GenBank/DDBJ databases">
        <title>Novel Bacillus species.</title>
        <authorList>
            <person name="Liu G."/>
        </authorList>
    </citation>
    <scope>NUCLEOTIDE SEQUENCE</scope>
    <source>
        <strain evidence="1 3">FJAT-50051</strain>
    </source>
</reference>
<dbReference type="EMBL" id="JAGYPE010000006">
    <property type="protein sequence ID" value="MBS4185789.1"/>
    <property type="molecule type" value="Genomic_DNA"/>
</dbReference>
<evidence type="ECO:0000313" key="2">
    <source>
        <dbReference type="EMBL" id="MCH6267719.1"/>
    </source>
</evidence>
<evidence type="ECO:0000313" key="1">
    <source>
        <dbReference type="EMBL" id="MBS4185789.1"/>
    </source>
</evidence>
<accession>A0A942T3V2</accession>
<keyword evidence="3" id="KW-1185">Reference proteome</keyword>
<gene>
    <name evidence="2" type="ORF">KHB02_019545</name>
    <name evidence="1" type="ORF">KHB02_30845</name>
</gene>
<evidence type="ECO:0000313" key="3">
    <source>
        <dbReference type="Proteomes" id="UP000677265"/>
    </source>
</evidence>
<dbReference type="Proteomes" id="UP000677265">
    <property type="component" value="Unassembled WGS sequence"/>
</dbReference>
<proteinExistence type="predicted"/>
<dbReference type="AlphaFoldDB" id="A0A942T3V2"/>
<dbReference type="RefSeq" id="WP_213145612.1">
    <property type="nucleotide sequence ID" value="NZ_JAGYPE020000041.1"/>
</dbReference>
<comment type="caution">
    <text evidence="1">The sequence shown here is derived from an EMBL/GenBank/DDBJ whole genome shotgun (WGS) entry which is preliminary data.</text>
</comment>
<sequence>MKTVSVNELKFKKNLTMIEQFSIQDFLFKYIRQTTEEIADILKLEYSENVFAKMEAKLEPAIIINGVEQFRYVTITEDNQIVIGVLDSNKELKHRIIFLDEV</sequence>
<protein>
    <submittedName>
        <fullName evidence="1">Uncharacterized protein</fullName>
    </submittedName>
</protein>
<dbReference type="EMBL" id="JAGYPE020000041">
    <property type="protein sequence ID" value="MCH6267719.1"/>
    <property type="molecule type" value="Genomic_DNA"/>
</dbReference>